<evidence type="ECO:0000313" key="2">
    <source>
        <dbReference type="Proteomes" id="UP000217144"/>
    </source>
</evidence>
<evidence type="ECO:0000313" key="1">
    <source>
        <dbReference type="EMBL" id="ASY10032.1"/>
    </source>
</evidence>
<organism evidence="1 2">
    <name type="scientific">Candidatus Planktophila lacus</name>
    <dbReference type="NCBI Taxonomy" id="1884913"/>
    <lineage>
        <taxon>Bacteria</taxon>
        <taxon>Bacillati</taxon>
        <taxon>Actinomycetota</taxon>
        <taxon>Actinomycetes</taxon>
        <taxon>Candidatus Nanopelagicales</taxon>
        <taxon>Candidatus Nanopelagicaceae</taxon>
        <taxon>Candidatus Planktophila</taxon>
    </lineage>
</organism>
<dbReference type="GO" id="GO:0032259">
    <property type="term" value="P:methylation"/>
    <property type="evidence" value="ECO:0007669"/>
    <property type="project" value="UniProtKB-KW"/>
</dbReference>
<dbReference type="Proteomes" id="UP000217144">
    <property type="component" value="Chromosome"/>
</dbReference>
<dbReference type="InterPro" id="IPR029063">
    <property type="entry name" value="SAM-dependent_MTases_sf"/>
</dbReference>
<dbReference type="Pfam" id="PF13578">
    <property type="entry name" value="Methyltransf_24"/>
    <property type="match status" value="1"/>
</dbReference>
<name>A0AAC9YQ09_9ACTN</name>
<reference evidence="1 2" key="1">
    <citation type="submission" date="2016-07" db="EMBL/GenBank/DDBJ databases">
        <title>High microdiversification within the ubiquitous acI lineage of Actinobacteria.</title>
        <authorList>
            <person name="Neuenschwander S.M."/>
            <person name="Salcher M."/>
            <person name="Ghai R."/>
            <person name="Pernthaler J."/>
        </authorList>
    </citation>
    <scope>NUCLEOTIDE SEQUENCE [LARGE SCALE GENOMIC DNA]</scope>
    <source>
        <strain evidence="1">MMS-21-148</strain>
    </source>
</reference>
<protein>
    <submittedName>
        <fullName evidence="1">Methyltransferase</fullName>
    </submittedName>
</protein>
<dbReference type="EMBL" id="CP016769">
    <property type="protein sequence ID" value="ASY10032.1"/>
    <property type="molecule type" value="Genomic_DNA"/>
</dbReference>
<dbReference type="GO" id="GO:0008168">
    <property type="term" value="F:methyltransferase activity"/>
    <property type="evidence" value="ECO:0007669"/>
    <property type="project" value="UniProtKB-KW"/>
</dbReference>
<dbReference type="AlphaFoldDB" id="A0AAC9YQ09"/>
<keyword evidence="1" id="KW-0489">Methyltransferase</keyword>
<keyword evidence="1" id="KW-0808">Transferase</keyword>
<keyword evidence="2" id="KW-1185">Reference proteome</keyword>
<accession>A0AAC9YQ09</accession>
<sequence>MFRLTPRNVLILKHYLTRRKRALTYYSKKLEEIEDWSSSRTEFSNFYYELEESNLMDLASLLALILNVKYELVMYYFSEVRNDGSLHAHIAKYFAQNSKLRDSKAEYARRIGWYAIARILKPATIVETGVAQGMGSCILSLALMNNAKDGAEGYYYGTDIDPNAGGMYSEPYSSFGEIIYGDSIQSLKELNVTIDLFINDSNHDFDYERSEYETIKKSLKQESFILGDNSHVSDSLRNFSIANNRQYVFFREVPKDHWYPGAGIGISFMRQDI</sequence>
<proteinExistence type="predicted"/>
<dbReference type="Gene3D" id="3.40.50.150">
    <property type="entry name" value="Vaccinia Virus protein VP39"/>
    <property type="match status" value="1"/>
</dbReference>
<gene>
    <name evidence="1" type="ORF">A1s21148_00325</name>
</gene>
<dbReference type="KEGG" id="plan:A1s21148_00325"/>
<dbReference type="SUPFAM" id="SSF53335">
    <property type="entry name" value="S-adenosyl-L-methionine-dependent methyltransferases"/>
    <property type="match status" value="1"/>
</dbReference>